<dbReference type="EMBL" id="LNIX01000005">
    <property type="protein sequence ID" value="OXA55102.1"/>
    <property type="molecule type" value="Genomic_DNA"/>
</dbReference>
<organism evidence="1 2">
    <name type="scientific">Folsomia candida</name>
    <name type="common">Springtail</name>
    <dbReference type="NCBI Taxonomy" id="158441"/>
    <lineage>
        <taxon>Eukaryota</taxon>
        <taxon>Metazoa</taxon>
        <taxon>Ecdysozoa</taxon>
        <taxon>Arthropoda</taxon>
        <taxon>Hexapoda</taxon>
        <taxon>Collembola</taxon>
        <taxon>Entomobryomorpha</taxon>
        <taxon>Isotomoidea</taxon>
        <taxon>Isotomidae</taxon>
        <taxon>Proisotominae</taxon>
        <taxon>Folsomia</taxon>
    </lineage>
</organism>
<accession>A0A226EBU1</accession>
<dbReference type="AlphaFoldDB" id="A0A226EBU1"/>
<dbReference type="OrthoDB" id="2382755at2759"/>
<reference evidence="1 2" key="1">
    <citation type="submission" date="2015-12" db="EMBL/GenBank/DDBJ databases">
        <title>The genome of Folsomia candida.</title>
        <authorList>
            <person name="Faddeeva A."/>
            <person name="Derks M.F."/>
            <person name="Anvar Y."/>
            <person name="Smit S."/>
            <person name="Van Straalen N."/>
            <person name="Roelofs D."/>
        </authorList>
    </citation>
    <scope>NUCLEOTIDE SEQUENCE [LARGE SCALE GENOMIC DNA]</scope>
    <source>
        <strain evidence="1 2">VU population</strain>
        <tissue evidence="1">Whole body</tissue>
    </source>
</reference>
<keyword evidence="2" id="KW-1185">Reference proteome</keyword>
<gene>
    <name evidence="1" type="ORF">Fcan01_10296</name>
</gene>
<proteinExistence type="predicted"/>
<evidence type="ECO:0000313" key="1">
    <source>
        <dbReference type="EMBL" id="OXA55102.1"/>
    </source>
</evidence>
<sequence length="496" mass="57638">MWEIEARKKLLINVLLDFSSPSVKKDFAQTVASYTEAMETRGSYHSKLRIGDIKSVHECNVLWYLMERQSRETWPICPDKWTQYFLDTLLAGFKGQEARKWFREVKSPPSVYFDEQNKFLVLSELIGLHVKELSMIWPSPKDVAYFCEVLSKFTNLTQLELVVTVPMDTADFDNDRNFSPSDPRLASLTTKFPAGFVLLSVKRLMIKFDYDPFSECAYYFIKEQIDQEGLARSILELCPNMEYLHLNSYGKIFGQEIGRDASRFAKLGEVNFELLDDHQAGILSLPCPLRVIHVHFEMASGLSGLQEIFNKFSNTLEDFKMEVNMVLWETVEPQAGLQGLKRSMILIPKMPKLKNIHISVGMSMMTMEVQQSKSPARTRYDFVFETAAGNQKIDYDLQFPSLTTIVINGGFRFRDGQYKHYVLHDFFSPQIEPPCTTVRYLDIDYPDEDKEFLDRNPDCATGCDCWIWKNDITQLYKRMAETFPNVKDERFNPFRK</sequence>
<protein>
    <submittedName>
        <fullName evidence="1">Uncharacterized protein</fullName>
    </submittedName>
</protein>
<dbReference type="Proteomes" id="UP000198287">
    <property type="component" value="Unassembled WGS sequence"/>
</dbReference>
<name>A0A226EBU1_FOLCA</name>
<evidence type="ECO:0000313" key="2">
    <source>
        <dbReference type="Proteomes" id="UP000198287"/>
    </source>
</evidence>
<comment type="caution">
    <text evidence="1">The sequence shown here is derived from an EMBL/GenBank/DDBJ whole genome shotgun (WGS) entry which is preliminary data.</text>
</comment>